<dbReference type="GO" id="GO:0015074">
    <property type="term" value="P:DNA integration"/>
    <property type="evidence" value="ECO:0007669"/>
    <property type="project" value="UniProtKB-KW"/>
</dbReference>
<keyword evidence="4" id="KW-0233">DNA recombination</keyword>
<dbReference type="Pfam" id="PF02899">
    <property type="entry name" value="Phage_int_SAM_1"/>
    <property type="match status" value="1"/>
</dbReference>
<feature type="region of interest" description="Disordered" evidence="5">
    <location>
        <begin position="1"/>
        <end position="20"/>
    </location>
</feature>
<dbReference type="OrthoDB" id="9795573at2"/>
<dbReference type="SUPFAM" id="SSF56349">
    <property type="entry name" value="DNA breaking-rejoining enzymes"/>
    <property type="match status" value="1"/>
</dbReference>
<accession>A0A1I7I4S0</accession>
<dbReference type="InterPro" id="IPR050090">
    <property type="entry name" value="Tyrosine_recombinase_XerCD"/>
</dbReference>
<dbReference type="Proteomes" id="UP000242496">
    <property type="component" value="Unassembled WGS sequence"/>
</dbReference>
<gene>
    <name evidence="7" type="ORF">SAMN05421784_1189</name>
</gene>
<dbReference type="InterPro" id="IPR010998">
    <property type="entry name" value="Integrase_recombinase_N"/>
</dbReference>
<dbReference type="EMBL" id="FPBJ01000018">
    <property type="protein sequence ID" value="SFU67902.1"/>
    <property type="molecule type" value="Genomic_DNA"/>
</dbReference>
<evidence type="ECO:0000313" key="7">
    <source>
        <dbReference type="EMBL" id="SFU67902.1"/>
    </source>
</evidence>
<dbReference type="PANTHER" id="PTHR30349">
    <property type="entry name" value="PHAGE INTEGRASE-RELATED"/>
    <property type="match status" value="1"/>
</dbReference>
<name>A0A1I7I4S0_9GAMM</name>
<dbReference type="Pfam" id="PF00589">
    <property type="entry name" value="Phage_integrase"/>
    <property type="match status" value="1"/>
</dbReference>
<evidence type="ECO:0000256" key="1">
    <source>
        <dbReference type="ARBA" id="ARBA00008857"/>
    </source>
</evidence>
<dbReference type="PANTHER" id="PTHR30349:SF64">
    <property type="entry name" value="PROPHAGE INTEGRASE INTD-RELATED"/>
    <property type="match status" value="1"/>
</dbReference>
<evidence type="ECO:0000256" key="3">
    <source>
        <dbReference type="ARBA" id="ARBA00023125"/>
    </source>
</evidence>
<sequence length="338" mass="38805">MTRHNQNEDNYENNDDKKSLIILRGSRQEPDMMMSLSVPGTQLYDNPAIAYLVSLGSKRSRQTMKSFLNIVAKMLGYQNVQDCTWGALRRHHIQAIMEMLSDSGKAPATINTYLSALKGVALEAWTMKQLDTDSFQHIKQVRSVRGNRLPKGRALERYEIKTLFFTCENDLSTKGLRDAAIIGVLVGCGLRRSEIISLDMKHIIRREQALRVMGKGNKERLSYMPEGTWERLNRWVDEVRGDHPGPLFTRIRRHDDVTDNRLSDQAIYHILEIRRIESGLEKFAPHDLRRTFASVMLDNGEDIITVKDAMGHSSISTTQKYDRRGDERLKNAARNLDF</sequence>
<dbReference type="InterPro" id="IPR011010">
    <property type="entry name" value="DNA_brk_join_enz"/>
</dbReference>
<evidence type="ECO:0000313" key="8">
    <source>
        <dbReference type="Proteomes" id="UP000242496"/>
    </source>
</evidence>
<dbReference type="STRING" id="351659.SAMN05421784_1189"/>
<keyword evidence="2" id="KW-0229">DNA integration</keyword>
<reference evidence="8" key="1">
    <citation type="submission" date="2016-10" db="EMBL/GenBank/DDBJ databases">
        <authorList>
            <person name="Varghese N."/>
            <person name="Submissions S."/>
        </authorList>
    </citation>
    <scope>NUCLEOTIDE SEQUENCE [LARGE SCALE GENOMIC DNA]</scope>
    <source>
        <strain evidence="8">DSM 18168</strain>
    </source>
</reference>
<evidence type="ECO:0000256" key="2">
    <source>
        <dbReference type="ARBA" id="ARBA00022908"/>
    </source>
</evidence>
<evidence type="ECO:0000256" key="4">
    <source>
        <dbReference type="ARBA" id="ARBA00023172"/>
    </source>
</evidence>
<feature type="domain" description="Tyr recombinase" evidence="6">
    <location>
        <begin position="148"/>
        <end position="334"/>
    </location>
</feature>
<dbReference type="GO" id="GO:0003677">
    <property type="term" value="F:DNA binding"/>
    <property type="evidence" value="ECO:0007669"/>
    <property type="project" value="UniProtKB-KW"/>
</dbReference>
<keyword evidence="3" id="KW-0238">DNA-binding</keyword>
<dbReference type="AlphaFoldDB" id="A0A1I7I4S0"/>
<keyword evidence="8" id="KW-1185">Reference proteome</keyword>
<protein>
    <submittedName>
        <fullName evidence="7">Site-specific recombinase XerD</fullName>
    </submittedName>
</protein>
<organism evidence="7 8">
    <name type="scientific">Xenorhabdus koppenhoeferi</name>
    <dbReference type="NCBI Taxonomy" id="351659"/>
    <lineage>
        <taxon>Bacteria</taxon>
        <taxon>Pseudomonadati</taxon>
        <taxon>Pseudomonadota</taxon>
        <taxon>Gammaproteobacteria</taxon>
        <taxon>Enterobacterales</taxon>
        <taxon>Morganellaceae</taxon>
        <taxon>Xenorhabdus</taxon>
    </lineage>
</organism>
<dbReference type="GO" id="GO:0006310">
    <property type="term" value="P:DNA recombination"/>
    <property type="evidence" value="ECO:0007669"/>
    <property type="project" value="UniProtKB-KW"/>
</dbReference>
<dbReference type="Gene3D" id="1.10.443.10">
    <property type="entry name" value="Intergrase catalytic core"/>
    <property type="match status" value="1"/>
</dbReference>
<dbReference type="PROSITE" id="PS51898">
    <property type="entry name" value="TYR_RECOMBINASE"/>
    <property type="match status" value="1"/>
</dbReference>
<dbReference type="InterPro" id="IPR004107">
    <property type="entry name" value="Integrase_SAM-like_N"/>
</dbReference>
<comment type="similarity">
    <text evidence="1">Belongs to the 'phage' integrase family.</text>
</comment>
<dbReference type="InterPro" id="IPR002104">
    <property type="entry name" value="Integrase_catalytic"/>
</dbReference>
<dbReference type="Gene3D" id="1.10.150.130">
    <property type="match status" value="1"/>
</dbReference>
<dbReference type="InterPro" id="IPR013762">
    <property type="entry name" value="Integrase-like_cat_sf"/>
</dbReference>
<evidence type="ECO:0000259" key="6">
    <source>
        <dbReference type="PROSITE" id="PS51898"/>
    </source>
</evidence>
<evidence type="ECO:0000256" key="5">
    <source>
        <dbReference type="SAM" id="MobiDB-lite"/>
    </source>
</evidence>
<proteinExistence type="inferred from homology"/>